<comment type="similarity">
    <text evidence="4">Belongs to the cyclin family.</text>
</comment>
<evidence type="ECO:0000313" key="7">
    <source>
        <dbReference type="Ensembl" id="ENSACAP00000031427.1"/>
    </source>
</evidence>
<keyword evidence="8" id="KW-1185">Reference proteome</keyword>
<protein>
    <submittedName>
        <fullName evidence="7">Cyclin P</fullName>
    </submittedName>
</protein>
<evidence type="ECO:0000259" key="5">
    <source>
        <dbReference type="SMART" id="SM00385"/>
    </source>
</evidence>
<reference evidence="7" key="3">
    <citation type="submission" date="2025-09" db="UniProtKB">
        <authorList>
            <consortium name="Ensembl"/>
        </authorList>
    </citation>
    <scope>IDENTIFICATION</scope>
</reference>
<evidence type="ECO:0000313" key="8">
    <source>
        <dbReference type="Proteomes" id="UP000001646"/>
    </source>
</evidence>
<dbReference type="Pfam" id="PF00134">
    <property type="entry name" value="Cyclin_N"/>
    <property type="match status" value="1"/>
</dbReference>
<dbReference type="InterPro" id="IPR004367">
    <property type="entry name" value="Cyclin_C-dom"/>
</dbReference>
<dbReference type="Gene3D" id="1.10.472.10">
    <property type="entry name" value="Cyclin-like"/>
    <property type="match status" value="2"/>
</dbReference>
<dbReference type="SMART" id="SM01332">
    <property type="entry name" value="Cyclin_C"/>
    <property type="match status" value="1"/>
</dbReference>
<feature type="domain" description="Cyclin C-terminal" evidence="6">
    <location>
        <begin position="107"/>
        <end position="225"/>
    </location>
</feature>
<dbReference type="Pfam" id="PF02984">
    <property type="entry name" value="Cyclin_C"/>
    <property type="match status" value="1"/>
</dbReference>
<evidence type="ECO:0000256" key="1">
    <source>
        <dbReference type="ARBA" id="ARBA00022618"/>
    </source>
</evidence>
<keyword evidence="2 4" id="KW-0195">Cyclin</keyword>
<dbReference type="FunFam" id="1.10.472.10:FF:000057">
    <property type="entry name" value="Cyclin N-terminal domain containing 2"/>
    <property type="match status" value="1"/>
</dbReference>
<dbReference type="GO" id="GO:0005737">
    <property type="term" value="C:cytoplasm"/>
    <property type="evidence" value="ECO:0000318"/>
    <property type="project" value="GO_Central"/>
</dbReference>
<dbReference type="GeneTree" id="ENSGT00920000149201"/>
<keyword evidence="1" id="KW-0132">Cell division</keyword>
<dbReference type="InParanoid" id="A0A803T887"/>
<sequence length="240" mass="27404">MLCCLCHCPHLDICLYQDYFGLPDETLYLTVYLMNAYMKAGKVRILSLQLLGIACLFVACKVEVSTCPEPNKLCFMTQDSFSWKELLRMERKILTRLKFELHYANPVHLLHWMAEVAHSTLEVQYLARYFLELSLMEVDCVCFEPAQLALAALHLAQRLFLQERSTKEMSQEGSCKLHTYSESELSAVYPYMAKAALRGPNSPLRATFLKYSRPQKLCISTSFDITASESLSRCLGSPIS</sequence>
<dbReference type="GO" id="GO:0051301">
    <property type="term" value="P:cell division"/>
    <property type="evidence" value="ECO:0007669"/>
    <property type="project" value="UniProtKB-KW"/>
</dbReference>
<evidence type="ECO:0000259" key="6">
    <source>
        <dbReference type="SMART" id="SM01332"/>
    </source>
</evidence>
<dbReference type="SUPFAM" id="SSF47954">
    <property type="entry name" value="Cyclin-like"/>
    <property type="match status" value="2"/>
</dbReference>
<reference evidence="7" key="1">
    <citation type="submission" date="2009-12" db="EMBL/GenBank/DDBJ databases">
        <title>The Genome Sequence of Anolis carolinensis (Green Anole Lizard).</title>
        <authorList>
            <consortium name="The Genome Sequencing Platform"/>
            <person name="Di Palma F."/>
            <person name="Alfoldi J."/>
            <person name="Heiman D."/>
            <person name="Young S."/>
            <person name="Grabherr M."/>
            <person name="Johnson J."/>
            <person name="Lander E.S."/>
            <person name="Lindblad-Toh K."/>
        </authorList>
    </citation>
    <scope>NUCLEOTIDE SEQUENCE [LARGE SCALE GENOMIC DNA]</scope>
    <source>
        <strain evidence="7">JBL SC #1</strain>
    </source>
</reference>
<reference evidence="7" key="2">
    <citation type="submission" date="2025-08" db="UniProtKB">
        <authorList>
            <consortium name="Ensembl"/>
        </authorList>
    </citation>
    <scope>IDENTIFICATION</scope>
</reference>
<dbReference type="PANTHER" id="PTHR10177">
    <property type="entry name" value="CYCLINS"/>
    <property type="match status" value="1"/>
</dbReference>
<organism evidence="7 8">
    <name type="scientific">Anolis carolinensis</name>
    <name type="common">Green anole</name>
    <name type="synonym">American chameleon</name>
    <dbReference type="NCBI Taxonomy" id="28377"/>
    <lineage>
        <taxon>Eukaryota</taxon>
        <taxon>Metazoa</taxon>
        <taxon>Chordata</taxon>
        <taxon>Craniata</taxon>
        <taxon>Vertebrata</taxon>
        <taxon>Euteleostomi</taxon>
        <taxon>Lepidosauria</taxon>
        <taxon>Squamata</taxon>
        <taxon>Bifurcata</taxon>
        <taxon>Unidentata</taxon>
        <taxon>Episquamata</taxon>
        <taxon>Toxicofera</taxon>
        <taxon>Iguania</taxon>
        <taxon>Dactyloidae</taxon>
        <taxon>Anolis</taxon>
    </lineage>
</organism>
<dbReference type="Proteomes" id="UP000001646">
    <property type="component" value="Unplaced"/>
</dbReference>
<dbReference type="PIRSF" id="PIRSF001771">
    <property type="entry name" value="Cyclin_A_B_D_E"/>
    <property type="match status" value="1"/>
</dbReference>
<feature type="domain" description="Cyclin-like" evidence="5">
    <location>
        <begin position="11"/>
        <end position="95"/>
    </location>
</feature>
<gene>
    <name evidence="7" type="primary">CCNP</name>
</gene>
<dbReference type="InterPro" id="IPR039361">
    <property type="entry name" value="Cyclin"/>
</dbReference>
<evidence type="ECO:0000256" key="4">
    <source>
        <dbReference type="RuleBase" id="RU000383"/>
    </source>
</evidence>
<dbReference type="Ensembl" id="ENSACAT00000043813.1">
    <property type="protein sequence ID" value="ENSACAP00000031427.1"/>
    <property type="gene ID" value="ENSACAG00000038538.1"/>
</dbReference>
<dbReference type="GO" id="GO:0000307">
    <property type="term" value="C:cyclin-dependent protein kinase holoenzyme complex"/>
    <property type="evidence" value="ECO:0000318"/>
    <property type="project" value="GO_Central"/>
</dbReference>
<dbReference type="SMART" id="SM00385">
    <property type="entry name" value="CYCLIN"/>
    <property type="match status" value="2"/>
</dbReference>
<evidence type="ECO:0000256" key="3">
    <source>
        <dbReference type="ARBA" id="ARBA00023306"/>
    </source>
</evidence>
<accession>A0A803T887</accession>
<dbReference type="InterPro" id="IPR036915">
    <property type="entry name" value="Cyclin-like_sf"/>
</dbReference>
<dbReference type="InterPro" id="IPR006671">
    <property type="entry name" value="Cyclin_N"/>
</dbReference>
<proteinExistence type="inferred from homology"/>
<dbReference type="GO" id="GO:0000082">
    <property type="term" value="P:G1/S transition of mitotic cell cycle"/>
    <property type="evidence" value="ECO:0000318"/>
    <property type="project" value="GO_Central"/>
</dbReference>
<feature type="domain" description="Cyclin-like" evidence="5">
    <location>
        <begin position="108"/>
        <end position="194"/>
    </location>
</feature>
<dbReference type="GO" id="GO:0016538">
    <property type="term" value="F:cyclin-dependent protein serine/threonine kinase regulator activity"/>
    <property type="evidence" value="ECO:0000318"/>
    <property type="project" value="GO_Central"/>
</dbReference>
<dbReference type="InterPro" id="IPR013763">
    <property type="entry name" value="Cyclin-like_dom"/>
</dbReference>
<name>A0A803T887_ANOCA</name>
<keyword evidence="3" id="KW-0131">Cell cycle</keyword>
<dbReference type="InterPro" id="IPR046965">
    <property type="entry name" value="Cyclin_A/B-like"/>
</dbReference>
<dbReference type="GO" id="GO:0005634">
    <property type="term" value="C:nucleus"/>
    <property type="evidence" value="ECO:0000318"/>
    <property type="project" value="GO_Central"/>
</dbReference>
<evidence type="ECO:0000256" key="2">
    <source>
        <dbReference type="ARBA" id="ARBA00023127"/>
    </source>
</evidence>
<dbReference type="AlphaFoldDB" id="A0A803T887"/>